<evidence type="ECO:0000256" key="1">
    <source>
        <dbReference type="ARBA" id="ARBA00001974"/>
    </source>
</evidence>
<evidence type="ECO:0000313" key="10">
    <source>
        <dbReference type="EMBL" id="THV18684.1"/>
    </source>
</evidence>
<reference evidence="10 11" key="1">
    <citation type="journal article" date="2009" name="Int. J. Syst. Evol. Microbiol.">
        <title>Nocardioides caeni sp. nov., isolated from wastewater.</title>
        <authorList>
            <person name="Yoon J.H."/>
            <person name="Kang S.J."/>
            <person name="Park S."/>
            <person name="Kim W."/>
            <person name="Oh T.K."/>
        </authorList>
    </citation>
    <scope>NUCLEOTIDE SEQUENCE [LARGE SCALE GENOMIC DNA]</scope>
    <source>
        <strain evidence="10 11">DSM 23134</strain>
    </source>
</reference>
<sequence length="680" mass="71087">MSLGISDEQVELGDTLRKWAASLDPIAAARAAEGDAGAGFGDLWSATEEMGIAAIAAPESAGGGGGTLLDQAIALEAAAHELLPGGLLGAAIGSVLTGRPGRFGVQVRTGGAVWDGGTATEHLLLDEGGTLRASAGVDLTSRHARLVDGTPGRTDEARRRIAITLAAAEAAGVTRWCLETAVEYAGVREQFGRKIGSFQAIKHLCAEMLETAEAVTAAAWDAAASAPPAGGGDGGDEEQWAFAVEVARAICFDGAVDVAKSCIQVLGGIGFTFEHDAHLYLRRATTLRALVGPADEAAARLTAAAVQGVRRRVDVDLEGRDEAIRPEIRATAQRLAALPAAGQRAQLVESGYLTPHWPAPFGLGADPTTQIVIDQELGRAGVVRPDLVIAGWAVPTILSHGTDAQRERFVRPSLMGELTWCQLFSEPGSGSDLASLRTRAVRVEGGWSLSGQKVWTSVAERADWGICLARTDADAPQHKGITYFLVDMKSSGIEVRPLREITGEALFNEVFLDDVFVPDDCVVAEPGDGWRLARTTLANERVAMASARLTKSVERAVEIASTGALGPVDEARVGHQVALATVCGLLGVRTTLRALGGRGPGAESSVAKLLGVRSRQESSELVVELQGDALALLDGVDKTTGEALAADVWEQFNTRCLSIAGGTTQILRNVAGERILGLPR</sequence>
<comment type="caution">
    <text evidence="10">The sequence shown here is derived from an EMBL/GenBank/DDBJ whole genome shotgun (WGS) entry which is preliminary data.</text>
</comment>
<gene>
    <name evidence="10" type="ORF">E9934_03520</name>
</gene>
<feature type="domain" description="Acyl-CoA oxidase/dehydrogenase middle" evidence="8">
    <location>
        <begin position="421"/>
        <end position="515"/>
    </location>
</feature>
<protein>
    <submittedName>
        <fullName evidence="10">Acyl-CoA dehydrogenase</fullName>
    </submittedName>
</protein>
<dbReference type="InterPro" id="IPR013786">
    <property type="entry name" value="AcylCoA_DH/ox_N"/>
</dbReference>
<name>A0A4S8NUJ9_9ACTN</name>
<dbReference type="SUPFAM" id="SSF56645">
    <property type="entry name" value="Acyl-CoA dehydrogenase NM domain-like"/>
    <property type="match status" value="2"/>
</dbReference>
<feature type="domain" description="Acyl-CoA dehydrogenase/oxidase N-terminal" evidence="9">
    <location>
        <begin position="6"/>
        <end position="85"/>
    </location>
</feature>
<dbReference type="FunFam" id="2.40.110.10:FF:000011">
    <property type="entry name" value="Acyl-CoA dehydrogenase FadE34"/>
    <property type="match status" value="1"/>
</dbReference>
<dbReference type="Pfam" id="PF02771">
    <property type="entry name" value="Acyl-CoA_dh_N"/>
    <property type="match status" value="2"/>
</dbReference>
<dbReference type="InterPro" id="IPR046373">
    <property type="entry name" value="Acyl-CoA_Oxase/DH_mid-dom_sf"/>
</dbReference>
<dbReference type="PANTHER" id="PTHR43292:SF4">
    <property type="entry name" value="ACYL-COA DEHYDROGENASE FADE34"/>
    <property type="match status" value="1"/>
</dbReference>
<evidence type="ECO:0000313" key="11">
    <source>
        <dbReference type="Proteomes" id="UP000307087"/>
    </source>
</evidence>
<dbReference type="InterPro" id="IPR037069">
    <property type="entry name" value="AcylCoA_DH/ox_N_sf"/>
</dbReference>
<evidence type="ECO:0000259" key="7">
    <source>
        <dbReference type="Pfam" id="PF00441"/>
    </source>
</evidence>
<evidence type="ECO:0000256" key="4">
    <source>
        <dbReference type="ARBA" id="ARBA00022827"/>
    </source>
</evidence>
<dbReference type="Gene3D" id="2.40.110.10">
    <property type="entry name" value="Butyryl-CoA Dehydrogenase, subunit A, domain 2"/>
    <property type="match status" value="1"/>
</dbReference>
<feature type="domain" description="Acyl-CoA dehydrogenase/oxidase C-terminal" evidence="7">
    <location>
        <begin position="166"/>
        <end position="294"/>
    </location>
</feature>
<keyword evidence="11" id="KW-1185">Reference proteome</keyword>
<dbReference type="RefSeq" id="WP_136561397.1">
    <property type="nucleotide sequence ID" value="NZ_BAABLS010000002.1"/>
</dbReference>
<dbReference type="EMBL" id="STGW01000001">
    <property type="protein sequence ID" value="THV18684.1"/>
    <property type="molecule type" value="Genomic_DNA"/>
</dbReference>
<dbReference type="Proteomes" id="UP000307087">
    <property type="component" value="Unassembled WGS sequence"/>
</dbReference>
<evidence type="ECO:0000259" key="8">
    <source>
        <dbReference type="Pfam" id="PF02770"/>
    </source>
</evidence>
<organism evidence="10 11">
    <name type="scientific">Nocardioides caeni</name>
    <dbReference type="NCBI Taxonomy" id="574700"/>
    <lineage>
        <taxon>Bacteria</taxon>
        <taxon>Bacillati</taxon>
        <taxon>Actinomycetota</taxon>
        <taxon>Actinomycetes</taxon>
        <taxon>Propionibacteriales</taxon>
        <taxon>Nocardioidaceae</taxon>
        <taxon>Nocardioides</taxon>
    </lineage>
</organism>
<dbReference type="Gene3D" id="1.10.540.10">
    <property type="entry name" value="Acyl-CoA dehydrogenase/oxidase, N-terminal domain"/>
    <property type="match status" value="2"/>
</dbReference>
<proteinExistence type="inferred from homology"/>
<dbReference type="InterPro" id="IPR009075">
    <property type="entry name" value="AcylCo_DH/oxidase_C"/>
</dbReference>
<dbReference type="Pfam" id="PF02770">
    <property type="entry name" value="Acyl-CoA_dh_M"/>
    <property type="match status" value="1"/>
</dbReference>
<accession>A0A4S8NUJ9</accession>
<dbReference type="InterPro" id="IPR009100">
    <property type="entry name" value="AcylCoA_DH/oxidase_NM_dom_sf"/>
</dbReference>
<dbReference type="OrthoDB" id="4577375at2"/>
<evidence type="ECO:0000259" key="9">
    <source>
        <dbReference type="Pfam" id="PF02771"/>
    </source>
</evidence>
<keyword evidence="3 6" id="KW-0285">Flavoprotein</keyword>
<dbReference type="PANTHER" id="PTHR43292">
    <property type="entry name" value="ACYL-COA DEHYDROGENASE"/>
    <property type="match status" value="1"/>
</dbReference>
<dbReference type="Gene3D" id="1.20.140.10">
    <property type="entry name" value="Butyryl-CoA Dehydrogenase, subunit A, domain 3"/>
    <property type="match status" value="2"/>
</dbReference>
<dbReference type="GO" id="GO:0005886">
    <property type="term" value="C:plasma membrane"/>
    <property type="evidence" value="ECO:0007669"/>
    <property type="project" value="TreeGrafter"/>
</dbReference>
<dbReference type="Pfam" id="PF00441">
    <property type="entry name" value="Acyl-CoA_dh_1"/>
    <property type="match status" value="2"/>
</dbReference>
<feature type="domain" description="Acyl-CoA dehydrogenase/oxidase N-terminal" evidence="9">
    <location>
        <begin position="324"/>
        <end position="417"/>
    </location>
</feature>
<keyword evidence="4 6" id="KW-0274">FAD</keyword>
<dbReference type="GO" id="GO:0050660">
    <property type="term" value="F:flavin adenine dinucleotide binding"/>
    <property type="evidence" value="ECO:0007669"/>
    <property type="project" value="InterPro"/>
</dbReference>
<comment type="similarity">
    <text evidence="2 6">Belongs to the acyl-CoA dehydrogenase family.</text>
</comment>
<dbReference type="InterPro" id="IPR036250">
    <property type="entry name" value="AcylCo_DH-like_C"/>
</dbReference>
<dbReference type="GO" id="GO:0016627">
    <property type="term" value="F:oxidoreductase activity, acting on the CH-CH group of donors"/>
    <property type="evidence" value="ECO:0007669"/>
    <property type="project" value="InterPro"/>
</dbReference>
<evidence type="ECO:0000256" key="2">
    <source>
        <dbReference type="ARBA" id="ARBA00009347"/>
    </source>
</evidence>
<dbReference type="InterPro" id="IPR052161">
    <property type="entry name" value="Mycobact_Acyl-CoA_DH"/>
</dbReference>
<dbReference type="AlphaFoldDB" id="A0A4S8NUJ9"/>
<evidence type="ECO:0000256" key="3">
    <source>
        <dbReference type="ARBA" id="ARBA00022630"/>
    </source>
</evidence>
<evidence type="ECO:0000256" key="6">
    <source>
        <dbReference type="RuleBase" id="RU362125"/>
    </source>
</evidence>
<feature type="domain" description="Acyl-CoA dehydrogenase/oxidase C-terminal" evidence="7">
    <location>
        <begin position="527"/>
        <end position="676"/>
    </location>
</feature>
<keyword evidence="5 6" id="KW-0560">Oxidoreductase</keyword>
<comment type="cofactor">
    <cofactor evidence="1 6">
        <name>FAD</name>
        <dbReference type="ChEBI" id="CHEBI:57692"/>
    </cofactor>
</comment>
<dbReference type="SUPFAM" id="SSF47203">
    <property type="entry name" value="Acyl-CoA dehydrogenase C-terminal domain-like"/>
    <property type="match status" value="2"/>
</dbReference>
<dbReference type="InterPro" id="IPR006091">
    <property type="entry name" value="Acyl-CoA_Oxase/DH_mid-dom"/>
</dbReference>
<evidence type="ECO:0000256" key="5">
    <source>
        <dbReference type="ARBA" id="ARBA00023002"/>
    </source>
</evidence>